<name>A0A157NTW0_9BORD</name>
<feature type="transmembrane region" description="Helical" evidence="7">
    <location>
        <begin position="21"/>
        <end position="45"/>
    </location>
</feature>
<evidence type="ECO:0000313" key="9">
    <source>
        <dbReference type="EMBL" id="SAI24757.1"/>
    </source>
</evidence>
<dbReference type="EMBL" id="FKBS01000014">
    <property type="protein sequence ID" value="SAI24757.1"/>
    <property type="molecule type" value="Genomic_DNA"/>
</dbReference>
<dbReference type="SUPFAM" id="SSF161098">
    <property type="entry name" value="MetI-like"/>
    <property type="match status" value="1"/>
</dbReference>
<gene>
    <name evidence="9" type="primary">ddpC_3</name>
    <name evidence="9" type="ORF">SAMEA1982600_01956</name>
</gene>
<evidence type="ECO:0000256" key="5">
    <source>
        <dbReference type="ARBA" id="ARBA00022989"/>
    </source>
</evidence>
<evidence type="ECO:0000256" key="4">
    <source>
        <dbReference type="ARBA" id="ARBA00022692"/>
    </source>
</evidence>
<keyword evidence="6 7" id="KW-0472">Membrane</keyword>
<evidence type="ECO:0000313" key="10">
    <source>
        <dbReference type="Proteomes" id="UP000077037"/>
    </source>
</evidence>
<accession>A0A157NTW0</accession>
<evidence type="ECO:0000256" key="6">
    <source>
        <dbReference type="ARBA" id="ARBA00023136"/>
    </source>
</evidence>
<dbReference type="PANTHER" id="PTHR43386:SF25">
    <property type="entry name" value="PEPTIDE ABC TRANSPORTER PERMEASE PROTEIN"/>
    <property type="match status" value="1"/>
</dbReference>
<keyword evidence="2 7" id="KW-0813">Transport</keyword>
<evidence type="ECO:0000256" key="3">
    <source>
        <dbReference type="ARBA" id="ARBA00022475"/>
    </source>
</evidence>
<reference evidence="9 10" key="1">
    <citation type="submission" date="2016-03" db="EMBL/GenBank/DDBJ databases">
        <authorList>
            <consortium name="Pathogen Informatics"/>
        </authorList>
    </citation>
    <scope>NUCLEOTIDE SEQUENCE [LARGE SCALE GENOMIC DNA]</scope>
    <source>
        <strain evidence="9 10">NCTC13364</strain>
    </source>
</reference>
<evidence type="ECO:0000256" key="2">
    <source>
        <dbReference type="ARBA" id="ARBA00022448"/>
    </source>
</evidence>
<dbReference type="PANTHER" id="PTHR43386">
    <property type="entry name" value="OLIGOPEPTIDE TRANSPORT SYSTEM PERMEASE PROTEIN APPC"/>
    <property type="match status" value="1"/>
</dbReference>
<keyword evidence="4 7" id="KW-0812">Transmembrane</keyword>
<evidence type="ECO:0000256" key="7">
    <source>
        <dbReference type="RuleBase" id="RU363032"/>
    </source>
</evidence>
<protein>
    <submittedName>
        <fullName evidence="9">ABC-transport protein, inner membrane protein</fullName>
    </submittedName>
</protein>
<proteinExistence type="inferred from homology"/>
<dbReference type="InterPro" id="IPR035906">
    <property type="entry name" value="MetI-like_sf"/>
</dbReference>
<evidence type="ECO:0000256" key="1">
    <source>
        <dbReference type="ARBA" id="ARBA00004651"/>
    </source>
</evidence>
<dbReference type="OrthoDB" id="9783218at2"/>
<keyword evidence="5 7" id="KW-1133">Transmembrane helix</keyword>
<comment type="subcellular location">
    <subcellularLocation>
        <location evidence="1 7">Cell membrane</location>
        <topology evidence="1 7">Multi-pass membrane protein</topology>
    </subcellularLocation>
</comment>
<dbReference type="Gene3D" id="1.10.3720.10">
    <property type="entry name" value="MetI-like"/>
    <property type="match status" value="1"/>
</dbReference>
<dbReference type="PROSITE" id="PS50928">
    <property type="entry name" value="ABC_TM1"/>
    <property type="match status" value="1"/>
</dbReference>
<dbReference type="InterPro" id="IPR000515">
    <property type="entry name" value="MetI-like"/>
</dbReference>
<dbReference type="GO" id="GO:0005886">
    <property type="term" value="C:plasma membrane"/>
    <property type="evidence" value="ECO:0007669"/>
    <property type="project" value="UniProtKB-SubCell"/>
</dbReference>
<feature type="transmembrane region" description="Helical" evidence="7">
    <location>
        <begin position="211"/>
        <end position="237"/>
    </location>
</feature>
<dbReference type="CDD" id="cd06261">
    <property type="entry name" value="TM_PBP2"/>
    <property type="match status" value="1"/>
</dbReference>
<dbReference type="AlphaFoldDB" id="A0A157NTW0"/>
<dbReference type="RefSeq" id="WP_082887178.1">
    <property type="nucleotide sequence ID" value="NZ_FKBS01000014.1"/>
</dbReference>
<dbReference type="InterPro" id="IPR050366">
    <property type="entry name" value="BP-dependent_transpt_permease"/>
</dbReference>
<sequence>MNDSTLVIRPLPWTRLRWRGIVPAGIPPGVWLALGVIAFFLVAAIDPALLQTHSPYKLDLRATLQPPSWQHLLGTDQAGRDLYSRVVEGARQSLAIGLGATTLSMAVALALGVTAGLSNRVIDNAISRFLDVLFAFPTLFLALLFVSVFGTTVGTQIVAVGIGTAPGYARMIRGQVLAVRGSGYVEAAKALGHPYSRVIRRHILPNALSPLVAMLTLGVGQAIVWASGLAFLGLGVAPPAPEWGALLDAGRNYITRAWWLEVMPGLAIVLFALSMTVVGRHLQQRLEGKAGLA</sequence>
<dbReference type="Pfam" id="PF00528">
    <property type="entry name" value="BPD_transp_1"/>
    <property type="match status" value="1"/>
</dbReference>
<feature type="transmembrane region" description="Helical" evidence="7">
    <location>
        <begin position="94"/>
        <end position="117"/>
    </location>
</feature>
<organism evidence="9 10">
    <name type="scientific">Bordetella ansorpii</name>
    <dbReference type="NCBI Taxonomy" id="288768"/>
    <lineage>
        <taxon>Bacteria</taxon>
        <taxon>Pseudomonadati</taxon>
        <taxon>Pseudomonadota</taxon>
        <taxon>Betaproteobacteria</taxon>
        <taxon>Burkholderiales</taxon>
        <taxon>Alcaligenaceae</taxon>
        <taxon>Bordetella</taxon>
    </lineage>
</organism>
<keyword evidence="3" id="KW-1003">Cell membrane</keyword>
<comment type="similarity">
    <text evidence="7">Belongs to the binding-protein-dependent transport system permease family.</text>
</comment>
<dbReference type="Proteomes" id="UP000077037">
    <property type="component" value="Unassembled WGS sequence"/>
</dbReference>
<feature type="transmembrane region" description="Helical" evidence="7">
    <location>
        <begin position="257"/>
        <end position="279"/>
    </location>
</feature>
<feature type="transmembrane region" description="Helical" evidence="7">
    <location>
        <begin position="129"/>
        <end position="149"/>
    </location>
</feature>
<evidence type="ECO:0000259" key="8">
    <source>
        <dbReference type="PROSITE" id="PS50928"/>
    </source>
</evidence>
<feature type="domain" description="ABC transmembrane type-1" evidence="8">
    <location>
        <begin position="90"/>
        <end position="279"/>
    </location>
</feature>
<dbReference type="GO" id="GO:0055085">
    <property type="term" value="P:transmembrane transport"/>
    <property type="evidence" value="ECO:0007669"/>
    <property type="project" value="InterPro"/>
</dbReference>